<protein>
    <submittedName>
        <fullName evidence="1">TonB C-terminal domain-containing protein</fullName>
    </submittedName>
</protein>
<evidence type="ECO:0000313" key="2">
    <source>
        <dbReference type="Proteomes" id="UP000501802"/>
    </source>
</evidence>
<sequence length="382" mass="43214">MIRLTFLFCLLSVFSLKTYGQYTVYQDEKGQVMTTMDVYGSARINSTAYNKVTVLGSPFLTYPVWQEGKVLLDRSGKEINCRLAYNLVTSEILCQFAGDSAVKIITPELFTINGIEFVRQQSSLVGINYYQYASIVHNGPTKFLKSLTKRLEPMNSSEIINNKHNKDILNSSIYRTQTNYYIQKAGARPDLISLSKNSLLDIFYEQSEKIAAKIPDKNLTLFEVVDIINYYDSLMAVARTATYPLSQNPLFNQLLHSKIIYPNWVGNQGIYGRVYAGFDIDSLGKVSRVTILSPDNVGFGFAQLVQNALEKLPNLDPTYIGNYVLPVTFTFTNSYEQAGPHIPINRLSTDRVGNRIVLDEFVVPYAISKKGITSKEVWGYYR</sequence>
<keyword evidence="2" id="KW-1185">Reference proteome</keyword>
<proteinExistence type="predicted"/>
<dbReference type="KEGG" id="spib:G8759_24115"/>
<evidence type="ECO:0000313" key="1">
    <source>
        <dbReference type="EMBL" id="QIP15496.1"/>
    </source>
</evidence>
<name>A0A6G9AT41_9BACT</name>
<gene>
    <name evidence="1" type="ORF">G8759_24115</name>
</gene>
<dbReference type="EMBL" id="CP050063">
    <property type="protein sequence ID" value="QIP15496.1"/>
    <property type="molecule type" value="Genomic_DNA"/>
</dbReference>
<dbReference type="RefSeq" id="WP_167213780.1">
    <property type="nucleotide sequence ID" value="NZ_CP050063.1"/>
</dbReference>
<accession>A0A6G9AT41</accession>
<reference evidence="1 2" key="1">
    <citation type="submission" date="2020-03" db="EMBL/GenBank/DDBJ databases">
        <authorList>
            <person name="Kim M.K."/>
        </authorList>
    </citation>
    <scope>NUCLEOTIDE SEQUENCE [LARGE SCALE GENOMIC DNA]</scope>
    <source>
        <strain evidence="1 2">BT328</strain>
    </source>
</reference>
<organism evidence="1 2">
    <name type="scientific">Spirosoma aureum</name>
    <dbReference type="NCBI Taxonomy" id="2692134"/>
    <lineage>
        <taxon>Bacteria</taxon>
        <taxon>Pseudomonadati</taxon>
        <taxon>Bacteroidota</taxon>
        <taxon>Cytophagia</taxon>
        <taxon>Cytophagales</taxon>
        <taxon>Cytophagaceae</taxon>
        <taxon>Spirosoma</taxon>
    </lineage>
</organism>
<dbReference type="SUPFAM" id="SSF74653">
    <property type="entry name" value="TolA/TonB C-terminal domain"/>
    <property type="match status" value="1"/>
</dbReference>
<dbReference type="AlphaFoldDB" id="A0A6G9AT41"/>
<dbReference type="Proteomes" id="UP000501802">
    <property type="component" value="Chromosome"/>
</dbReference>